<dbReference type="InterPro" id="IPR014030">
    <property type="entry name" value="Ketoacyl_synth_N"/>
</dbReference>
<evidence type="ECO:0000259" key="4">
    <source>
        <dbReference type="PROSITE" id="PS52004"/>
    </source>
</evidence>
<accession>A0ABQ3BKE2</accession>
<dbReference type="PANTHER" id="PTHR11712">
    <property type="entry name" value="POLYKETIDE SYNTHASE-RELATED"/>
    <property type="match status" value="1"/>
</dbReference>
<reference evidence="6" key="1">
    <citation type="journal article" date="2019" name="Int. J. Syst. Evol. Microbiol.">
        <title>The Global Catalogue of Microorganisms (GCM) 10K type strain sequencing project: providing services to taxonomists for standard genome sequencing and annotation.</title>
        <authorList>
            <consortium name="The Broad Institute Genomics Platform"/>
            <consortium name="The Broad Institute Genome Sequencing Center for Infectious Disease"/>
            <person name="Wu L."/>
            <person name="Ma J."/>
        </authorList>
    </citation>
    <scope>NUCLEOTIDE SEQUENCE [LARGE SCALE GENOMIC DNA]</scope>
    <source>
        <strain evidence="6">KCTC 12708</strain>
    </source>
</reference>
<dbReference type="Gene3D" id="3.40.47.10">
    <property type="match status" value="1"/>
</dbReference>
<feature type="domain" description="Ketosynthase family 3 (KS3)" evidence="4">
    <location>
        <begin position="2"/>
        <end position="394"/>
    </location>
</feature>
<dbReference type="InterPro" id="IPR016039">
    <property type="entry name" value="Thiolase-like"/>
</dbReference>
<evidence type="ECO:0000313" key="6">
    <source>
        <dbReference type="Proteomes" id="UP000615593"/>
    </source>
</evidence>
<keyword evidence="2 3" id="KW-0808">Transferase</keyword>
<proteinExistence type="inferred from homology"/>
<evidence type="ECO:0000256" key="1">
    <source>
        <dbReference type="ARBA" id="ARBA00008467"/>
    </source>
</evidence>
<dbReference type="PROSITE" id="PS00606">
    <property type="entry name" value="KS3_1"/>
    <property type="match status" value="1"/>
</dbReference>
<dbReference type="InterPro" id="IPR020841">
    <property type="entry name" value="PKS_Beta-ketoAc_synthase_dom"/>
</dbReference>
<dbReference type="GeneID" id="94368513"/>
<dbReference type="Pfam" id="PF00109">
    <property type="entry name" value="ketoacyl-synt"/>
    <property type="match status" value="1"/>
</dbReference>
<sequence length="395" mass="42124">MIQRIAITGMGIVSAIGNNVQENLLALTQQKSGIGQLELLETIHQKFPCGEIKLTNTHLVEVLKVKQDETFTRAALLGVKAAEEALQQAKISSTTKIAFVNGTSVGGMDYTEKLYQDFSKNPHTTKYIEAQHPGFTSDTIAHHLAITGLVTTVSTACSSGANALITGAKLLKAGKAETVLAGGTDCLSKFTLNGFHSLKILSEKLCQPFDEYRSGLNLGEGAAYLVLETEEKATAQNKTILGFLDGYGNANDAFHQTASSATGEGSFLAMQAALNSAKINAEEVSYINAHGTATENNDLSEGIAIQRIFEENLPKISSTKAFTGHTLAAAGAIEAVFSLLAIQEQKIWPNLNFKAQMPELSFSPETEIVPQKIEKVLSNSFGFGGNCSSLLFSAV</sequence>
<comment type="similarity">
    <text evidence="1 3">Belongs to the thiolase-like superfamily. Beta-ketoacyl-ACP synthases family.</text>
</comment>
<dbReference type="Pfam" id="PF02801">
    <property type="entry name" value="Ketoacyl-synt_C"/>
    <property type="match status" value="1"/>
</dbReference>
<dbReference type="EMBL" id="BMWY01000002">
    <property type="protein sequence ID" value="GGZ49365.1"/>
    <property type="molecule type" value="Genomic_DNA"/>
</dbReference>
<dbReference type="RefSeq" id="WP_027883961.1">
    <property type="nucleotide sequence ID" value="NZ_BMWY01000002.1"/>
</dbReference>
<evidence type="ECO:0000256" key="3">
    <source>
        <dbReference type="RuleBase" id="RU003694"/>
    </source>
</evidence>
<keyword evidence="6" id="KW-1185">Reference proteome</keyword>
<dbReference type="PANTHER" id="PTHR11712:SF320">
    <property type="entry name" value="BETA-KETOACYL SYNTHASE"/>
    <property type="match status" value="1"/>
</dbReference>
<evidence type="ECO:0000256" key="2">
    <source>
        <dbReference type="ARBA" id="ARBA00022679"/>
    </source>
</evidence>
<dbReference type="InterPro" id="IPR000794">
    <property type="entry name" value="Beta-ketoacyl_synthase"/>
</dbReference>
<dbReference type="InterPro" id="IPR018201">
    <property type="entry name" value="Ketoacyl_synth_AS"/>
</dbReference>
<protein>
    <submittedName>
        <fullName evidence="5">Beta-ACP synthase</fullName>
    </submittedName>
</protein>
<evidence type="ECO:0000313" key="5">
    <source>
        <dbReference type="EMBL" id="GGZ49365.1"/>
    </source>
</evidence>
<gene>
    <name evidence="5" type="ORF">GCM10008088_08480</name>
</gene>
<dbReference type="InterPro" id="IPR014031">
    <property type="entry name" value="Ketoacyl_synth_C"/>
</dbReference>
<dbReference type="PROSITE" id="PS52004">
    <property type="entry name" value="KS3_2"/>
    <property type="match status" value="1"/>
</dbReference>
<dbReference type="CDD" id="cd00834">
    <property type="entry name" value="KAS_I_II"/>
    <property type="match status" value="1"/>
</dbReference>
<dbReference type="Proteomes" id="UP000615593">
    <property type="component" value="Unassembled WGS sequence"/>
</dbReference>
<name>A0ABQ3BKE2_9FLAO</name>
<dbReference type="SMART" id="SM00825">
    <property type="entry name" value="PKS_KS"/>
    <property type="match status" value="1"/>
</dbReference>
<organism evidence="5 6">
    <name type="scientific">Mesonia mobilis</name>
    <dbReference type="NCBI Taxonomy" id="369791"/>
    <lineage>
        <taxon>Bacteria</taxon>
        <taxon>Pseudomonadati</taxon>
        <taxon>Bacteroidota</taxon>
        <taxon>Flavobacteriia</taxon>
        <taxon>Flavobacteriales</taxon>
        <taxon>Flavobacteriaceae</taxon>
        <taxon>Mesonia</taxon>
    </lineage>
</organism>
<dbReference type="SUPFAM" id="SSF53901">
    <property type="entry name" value="Thiolase-like"/>
    <property type="match status" value="1"/>
</dbReference>
<comment type="caution">
    <text evidence="5">The sequence shown here is derived from an EMBL/GenBank/DDBJ whole genome shotgun (WGS) entry which is preliminary data.</text>
</comment>